<dbReference type="Gene3D" id="3.90.550.10">
    <property type="entry name" value="Spore Coat Polysaccharide Biosynthesis Protein SpsA, Chain A"/>
    <property type="match status" value="1"/>
</dbReference>
<dbReference type="GO" id="GO:1902758">
    <property type="term" value="P:bis(molybdopterin guanine dinucleotide)molybdenum biosynthetic process"/>
    <property type="evidence" value="ECO:0007669"/>
    <property type="project" value="TreeGrafter"/>
</dbReference>
<evidence type="ECO:0000313" key="10">
    <source>
        <dbReference type="Proteomes" id="UP000955338"/>
    </source>
</evidence>
<evidence type="ECO:0000256" key="3">
    <source>
        <dbReference type="ARBA" id="ARBA00022723"/>
    </source>
</evidence>
<name>A0A8D4J1B6_9PAST</name>
<keyword evidence="6 8" id="KW-0342">GTP-binding</keyword>
<dbReference type="Proteomes" id="UP000955338">
    <property type="component" value="Chromosome"/>
</dbReference>
<evidence type="ECO:0000256" key="6">
    <source>
        <dbReference type="ARBA" id="ARBA00023134"/>
    </source>
</evidence>
<keyword evidence="2 8" id="KW-0808">Transferase</keyword>
<keyword evidence="10" id="KW-1185">Reference proteome</keyword>
<comment type="domain">
    <text evidence="8">The N-terminal domain determines nucleotide recognition and specific binding, while the C-terminal domain determines the specific binding to the target protein.</text>
</comment>
<dbReference type="GO" id="GO:0005737">
    <property type="term" value="C:cytoplasm"/>
    <property type="evidence" value="ECO:0007669"/>
    <property type="project" value="UniProtKB-SubCell"/>
</dbReference>
<sequence>MKPTITAVILAGGLARRMNGLDKGLQLLQGKPLFQHILQRLIPQAEQILINANRSQALYQQSGFEVFSDVQISQIPEYSGPLSGMLAGLKQAKYDWVLFIPCDSPFFPTNLADKLYQSLFHQHTQQPLAKAAYVTVGNKAHPTFCLLQRDLILPLTIYLQQGQRRVLQFMQQQHALAVNFDQESAAFTNINTLAELAKLNQTEK</sequence>
<evidence type="ECO:0000256" key="1">
    <source>
        <dbReference type="ARBA" id="ARBA00022490"/>
    </source>
</evidence>
<feature type="binding site" evidence="8">
    <location>
        <position position="51"/>
    </location>
    <ligand>
        <name>GTP</name>
        <dbReference type="ChEBI" id="CHEBI:37565"/>
    </ligand>
</feature>
<comment type="subcellular location">
    <subcellularLocation>
        <location evidence="8">Cytoplasm</location>
    </subcellularLocation>
</comment>
<keyword evidence="7 8" id="KW-0501">Molybdenum cofactor biosynthesis</keyword>
<keyword evidence="5 8" id="KW-0460">Magnesium</keyword>
<dbReference type="InterPro" id="IPR013482">
    <property type="entry name" value="Molybde_CF_guanTrfase"/>
</dbReference>
<dbReference type="NCBIfam" id="TIGR02665">
    <property type="entry name" value="molyb_mobA"/>
    <property type="match status" value="1"/>
</dbReference>
<dbReference type="CDD" id="cd02503">
    <property type="entry name" value="MobA"/>
    <property type="match status" value="1"/>
</dbReference>
<dbReference type="PANTHER" id="PTHR19136:SF81">
    <property type="entry name" value="MOLYBDENUM COFACTOR GUANYLYLTRANSFERASE"/>
    <property type="match status" value="1"/>
</dbReference>
<evidence type="ECO:0000256" key="8">
    <source>
        <dbReference type="HAMAP-Rule" id="MF_00316"/>
    </source>
</evidence>
<proteinExistence type="inferred from homology"/>
<feature type="binding site" evidence="8">
    <location>
        <position position="103"/>
    </location>
    <ligand>
        <name>GTP</name>
        <dbReference type="ChEBI" id="CHEBI:37565"/>
    </ligand>
</feature>
<keyword evidence="9" id="KW-0548">Nucleotidyltransferase</keyword>
<keyword evidence="1 8" id="KW-0963">Cytoplasm</keyword>
<dbReference type="GO" id="GO:0061603">
    <property type="term" value="F:molybdenum cofactor guanylyltransferase activity"/>
    <property type="evidence" value="ECO:0007669"/>
    <property type="project" value="UniProtKB-EC"/>
</dbReference>
<feature type="binding site" evidence="8">
    <location>
        <position position="103"/>
    </location>
    <ligand>
        <name>Mg(2+)</name>
        <dbReference type="ChEBI" id="CHEBI:18420"/>
    </ligand>
</feature>
<dbReference type="Pfam" id="PF12804">
    <property type="entry name" value="NTP_transf_3"/>
    <property type="match status" value="1"/>
</dbReference>
<feature type="binding site" evidence="8">
    <location>
        <position position="23"/>
    </location>
    <ligand>
        <name>GTP</name>
        <dbReference type="ChEBI" id="CHEBI:37565"/>
    </ligand>
</feature>
<evidence type="ECO:0000256" key="4">
    <source>
        <dbReference type="ARBA" id="ARBA00022741"/>
    </source>
</evidence>
<comment type="function">
    <text evidence="8">Transfers a GMP moiety from GTP to Mo-molybdopterin (Mo-MPT) cofactor (Moco or molybdenum cofactor) to form Mo-molybdopterin guanine dinucleotide (Mo-MGD) cofactor.</text>
</comment>
<dbReference type="SUPFAM" id="SSF53448">
    <property type="entry name" value="Nucleotide-diphospho-sugar transferases"/>
    <property type="match status" value="1"/>
</dbReference>
<dbReference type="AlphaFoldDB" id="A0A8D4J1B6"/>
<protein>
    <recommendedName>
        <fullName evidence="8">Molybdenum cofactor guanylyltransferase</fullName>
        <shortName evidence="8">MoCo guanylyltransferase</shortName>
        <ecNumber evidence="8">2.7.7.77</ecNumber>
    </recommendedName>
    <alternativeName>
        <fullName evidence="8">GTP:molybdopterin guanylyltransferase</fullName>
    </alternativeName>
    <alternativeName>
        <fullName evidence="8">Mo-MPT guanylyltransferase</fullName>
    </alternativeName>
    <alternativeName>
        <fullName evidence="8">Molybdopterin guanylyltransferase</fullName>
    </alternativeName>
    <alternativeName>
        <fullName evidence="8">Molybdopterin-guanine dinucleotide synthase</fullName>
        <shortName evidence="8">MGD synthase</shortName>
    </alternativeName>
</protein>
<comment type="catalytic activity">
    <reaction evidence="8">
        <text>Mo-molybdopterin + GTP + H(+) = Mo-molybdopterin guanine dinucleotide + diphosphate</text>
        <dbReference type="Rhea" id="RHEA:34243"/>
        <dbReference type="ChEBI" id="CHEBI:15378"/>
        <dbReference type="ChEBI" id="CHEBI:33019"/>
        <dbReference type="ChEBI" id="CHEBI:37565"/>
        <dbReference type="ChEBI" id="CHEBI:71302"/>
        <dbReference type="ChEBI" id="CHEBI:71310"/>
        <dbReference type="EC" id="2.7.7.77"/>
    </reaction>
</comment>
<comment type="subunit">
    <text evidence="8">Monomer.</text>
</comment>
<dbReference type="PANTHER" id="PTHR19136">
    <property type="entry name" value="MOLYBDENUM COFACTOR GUANYLYLTRANSFERASE"/>
    <property type="match status" value="1"/>
</dbReference>
<evidence type="ECO:0000256" key="7">
    <source>
        <dbReference type="ARBA" id="ARBA00023150"/>
    </source>
</evidence>
<evidence type="ECO:0000256" key="5">
    <source>
        <dbReference type="ARBA" id="ARBA00022842"/>
    </source>
</evidence>
<dbReference type="EC" id="2.7.7.77" evidence="8"/>
<accession>A0A8D4J1B6</accession>
<comment type="similarity">
    <text evidence="8">Belongs to the MobA family.</text>
</comment>
<reference evidence="9" key="1">
    <citation type="submission" date="2017-06" db="EMBL/GenBank/DDBJ databases">
        <title>Genome sequencing of pathogenic and non-pathogenic strains within Bisgaard taxon 40.</title>
        <authorList>
            <person name="Ladner J.T."/>
            <person name="Lovett S.P."/>
            <person name="Koroleva G."/>
            <person name="Lorch J.M."/>
        </authorList>
    </citation>
    <scope>NUCLEOTIDE SEQUENCE</scope>
    <source>
        <strain evidence="9">27576-1-I1</strain>
    </source>
</reference>
<evidence type="ECO:0000313" key="9">
    <source>
        <dbReference type="EMBL" id="QDJ15501.1"/>
    </source>
</evidence>
<dbReference type="GO" id="GO:0005525">
    <property type="term" value="F:GTP binding"/>
    <property type="evidence" value="ECO:0007669"/>
    <property type="project" value="UniProtKB-UniRule"/>
</dbReference>
<comment type="cofactor">
    <cofactor evidence="8">
        <name>Mg(2+)</name>
        <dbReference type="ChEBI" id="CHEBI:18420"/>
    </cofactor>
</comment>
<dbReference type="EMBL" id="CP022011">
    <property type="protein sequence ID" value="QDJ15501.1"/>
    <property type="molecule type" value="Genomic_DNA"/>
</dbReference>
<dbReference type="HAMAP" id="MF_00316">
    <property type="entry name" value="MobA"/>
    <property type="match status" value="1"/>
</dbReference>
<feature type="binding site" evidence="8">
    <location>
        <position position="69"/>
    </location>
    <ligand>
        <name>GTP</name>
        <dbReference type="ChEBI" id="CHEBI:37565"/>
    </ligand>
</feature>
<gene>
    <name evidence="8" type="primary">mobA</name>
    <name evidence="9" type="ORF">CEP48_08755</name>
</gene>
<evidence type="ECO:0000256" key="2">
    <source>
        <dbReference type="ARBA" id="ARBA00022679"/>
    </source>
</evidence>
<dbReference type="RefSeq" id="WP_261919996.1">
    <property type="nucleotide sequence ID" value="NZ_CP022011.1"/>
</dbReference>
<dbReference type="GO" id="GO:0046872">
    <property type="term" value="F:metal ion binding"/>
    <property type="evidence" value="ECO:0007669"/>
    <property type="project" value="UniProtKB-KW"/>
</dbReference>
<organism evidence="9 10">
    <name type="scientific">Mergibacter septicus</name>
    <dbReference type="NCBI Taxonomy" id="221402"/>
    <lineage>
        <taxon>Bacteria</taxon>
        <taxon>Pseudomonadati</taxon>
        <taxon>Pseudomonadota</taxon>
        <taxon>Gammaproteobacteria</taxon>
        <taxon>Pasteurellales</taxon>
        <taxon>Pasteurellaceae</taxon>
        <taxon>Mergibacter</taxon>
    </lineage>
</organism>
<keyword evidence="4 8" id="KW-0547">Nucleotide-binding</keyword>
<dbReference type="InterPro" id="IPR025877">
    <property type="entry name" value="MobA-like_NTP_Trfase"/>
</dbReference>
<feature type="binding site" evidence="8">
    <location>
        <begin position="10"/>
        <end position="12"/>
    </location>
    <ligand>
        <name>GTP</name>
        <dbReference type="ChEBI" id="CHEBI:37565"/>
    </ligand>
</feature>
<dbReference type="InterPro" id="IPR029044">
    <property type="entry name" value="Nucleotide-diphossugar_trans"/>
</dbReference>
<keyword evidence="3 8" id="KW-0479">Metal-binding</keyword>